<evidence type="ECO:0000259" key="1">
    <source>
        <dbReference type="Pfam" id="PF01965"/>
    </source>
</evidence>
<protein>
    <submittedName>
        <fullName evidence="2">DJ-1/PfpI family protein</fullName>
    </submittedName>
</protein>
<gene>
    <name evidence="2" type="ORF">E6C55_17585</name>
</gene>
<accession>A0A4S4BPR7</accession>
<sequence>MRELAIGIVLFDGVEVLDFAGPYEVFSLARVPGESEPWVYPCRVSTLSEDGNVVRAARGLRIVPDYSFADSPQFDALIVPGGPGARQESERDNLVAWLASRRADTPIMAGVCTGALLLARAGLLDGRSATTHAASLARLAERHPLVQAVSGVKYVDDGDLATSAGISAGIDLSLRLVERLIGRETAERAARTMEYEWREECGERGS</sequence>
<dbReference type="Proteomes" id="UP000310636">
    <property type="component" value="Unassembled WGS sequence"/>
</dbReference>
<dbReference type="GO" id="GO:0006355">
    <property type="term" value="P:regulation of DNA-templated transcription"/>
    <property type="evidence" value="ECO:0007669"/>
    <property type="project" value="TreeGrafter"/>
</dbReference>
<dbReference type="PANTHER" id="PTHR43130:SF3">
    <property type="entry name" value="HTH-TYPE TRANSCRIPTIONAL REGULATOR RV1931C"/>
    <property type="match status" value="1"/>
</dbReference>
<dbReference type="SUPFAM" id="SSF52317">
    <property type="entry name" value="Class I glutamine amidotransferase-like"/>
    <property type="match status" value="1"/>
</dbReference>
<dbReference type="EMBL" id="SSOB01000022">
    <property type="protein sequence ID" value="THF76877.1"/>
    <property type="molecule type" value="Genomic_DNA"/>
</dbReference>
<name>A0A4S4BPR7_9BACL</name>
<dbReference type="InterPro" id="IPR029062">
    <property type="entry name" value="Class_I_gatase-like"/>
</dbReference>
<evidence type="ECO:0000313" key="3">
    <source>
        <dbReference type="Proteomes" id="UP000310636"/>
    </source>
</evidence>
<dbReference type="CDD" id="cd03139">
    <property type="entry name" value="GATase1_PfpI_2"/>
    <property type="match status" value="1"/>
</dbReference>
<dbReference type="InterPro" id="IPR052158">
    <property type="entry name" value="INH-QAR"/>
</dbReference>
<proteinExistence type="predicted"/>
<organism evidence="2 3">
    <name type="scientific">Cohnella fermenti</name>
    <dbReference type="NCBI Taxonomy" id="2565925"/>
    <lineage>
        <taxon>Bacteria</taxon>
        <taxon>Bacillati</taxon>
        <taxon>Bacillota</taxon>
        <taxon>Bacilli</taxon>
        <taxon>Bacillales</taxon>
        <taxon>Paenibacillaceae</taxon>
        <taxon>Cohnella</taxon>
    </lineage>
</organism>
<comment type="caution">
    <text evidence="2">The sequence shown here is derived from an EMBL/GenBank/DDBJ whole genome shotgun (WGS) entry which is preliminary data.</text>
</comment>
<dbReference type="InterPro" id="IPR002818">
    <property type="entry name" value="DJ-1/PfpI"/>
</dbReference>
<keyword evidence="3" id="KW-1185">Reference proteome</keyword>
<dbReference type="AlphaFoldDB" id="A0A4S4BPR7"/>
<dbReference type="OrthoDB" id="6382410at2"/>
<dbReference type="Gene3D" id="3.40.50.880">
    <property type="match status" value="1"/>
</dbReference>
<reference evidence="2 3" key="1">
    <citation type="submission" date="2019-04" db="EMBL/GenBank/DDBJ databases">
        <title>Cohnella sp. nov. isolated from preserved vegetables.</title>
        <authorList>
            <person name="Lin S.-Y."/>
            <person name="Hung M.-H."/>
            <person name="Young C.-C."/>
        </authorList>
    </citation>
    <scope>NUCLEOTIDE SEQUENCE [LARGE SCALE GENOMIC DNA]</scope>
    <source>
        <strain evidence="2 3">CC-MHH1044</strain>
    </source>
</reference>
<dbReference type="PANTHER" id="PTHR43130">
    <property type="entry name" value="ARAC-FAMILY TRANSCRIPTIONAL REGULATOR"/>
    <property type="match status" value="1"/>
</dbReference>
<evidence type="ECO:0000313" key="2">
    <source>
        <dbReference type="EMBL" id="THF76877.1"/>
    </source>
</evidence>
<dbReference type="RefSeq" id="WP_136371124.1">
    <property type="nucleotide sequence ID" value="NZ_SSOB01000022.1"/>
</dbReference>
<dbReference type="Pfam" id="PF01965">
    <property type="entry name" value="DJ-1_PfpI"/>
    <property type="match status" value="1"/>
</dbReference>
<feature type="domain" description="DJ-1/PfpI" evidence="1">
    <location>
        <begin position="7"/>
        <end position="178"/>
    </location>
</feature>